<evidence type="ECO:0000256" key="1">
    <source>
        <dbReference type="SAM" id="Phobius"/>
    </source>
</evidence>
<evidence type="ECO:0000313" key="3">
    <source>
        <dbReference type="Proteomes" id="UP000799444"/>
    </source>
</evidence>
<evidence type="ECO:0000313" key="2">
    <source>
        <dbReference type="EMBL" id="KAF2735635.1"/>
    </source>
</evidence>
<dbReference type="InterPro" id="IPR029033">
    <property type="entry name" value="His_PPase_superfam"/>
</dbReference>
<protein>
    <recommendedName>
        <fullName evidence="4">Histidine phosphatase superfamily</fullName>
    </recommendedName>
</protein>
<dbReference type="SUPFAM" id="SSF53254">
    <property type="entry name" value="Phosphoglycerate mutase-like"/>
    <property type="match status" value="1"/>
</dbReference>
<keyword evidence="1" id="KW-0472">Membrane</keyword>
<name>A0A9P4R024_9PLEO</name>
<organism evidence="2 3">
    <name type="scientific">Polyplosphaeria fusca</name>
    <dbReference type="NCBI Taxonomy" id="682080"/>
    <lineage>
        <taxon>Eukaryota</taxon>
        <taxon>Fungi</taxon>
        <taxon>Dikarya</taxon>
        <taxon>Ascomycota</taxon>
        <taxon>Pezizomycotina</taxon>
        <taxon>Dothideomycetes</taxon>
        <taxon>Pleosporomycetidae</taxon>
        <taxon>Pleosporales</taxon>
        <taxon>Tetraplosphaeriaceae</taxon>
        <taxon>Polyplosphaeria</taxon>
    </lineage>
</organism>
<keyword evidence="3" id="KW-1185">Reference proteome</keyword>
<accession>A0A9P4R024</accession>
<keyword evidence="1" id="KW-1133">Transmembrane helix</keyword>
<comment type="caution">
    <text evidence="2">The sequence shown here is derived from an EMBL/GenBank/DDBJ whole genome shotgun (WGS) entry which is preliminary data.</text>
</comment>
<feature type="transmembrane region" description="Helical" evidence="1">
    <location>
        <begin position="350"/>
        <end position="372"/>
    </location>
</feature>
<sequence>MLPAFKVYFQFLRTAPKLPTGLTYAPNPDHADNVKRLVLVTHGERSKFTSFSQNSSYGLRDRDLSPSGIFQAAQIASVFYGNLADFPIDLVFSSPARECLETLQPIWKVLKASDKDGESRSPICVDNSFYCFVDMDMMIWGASARNKPIPTSILIRQFRDGLDVSKEWRHMLGEFHGENGSKELFHGYGTVPVEMLFDKLERSRRRLDTILICTHPLNVFAIRSVLLGDLWDIPEEGGFESSLVPNAGEVTVLNWDANMGTWIWDKKHPFANTGTGTHQPAQEQFYAMPMEKLWKCVVRDIRGVLGGVWRNWAGNRYGLPPSYYGTLHTIAVMAVTFWVYALWTTRGIKWWDIVASMFGFLTFHLIFFPALLLG</sequence>
<dbReference type="Proteomes" id="UP000799444">
    <property type="component" value="Unassembled WGS sequence"/>
</dbReference>
<gene>
    <name evidence="2" type="ORF">EJ04DRAFT_599746</name>
</gene>
<dbReference type="EMBL" id="ML996133">
    <property type="protein sequence ID" value="KAF2735635.1"/>
    <property type="molecule type" value="Genomic_DNA"/>
</dbReference>
<dbReference type="OrthoDB" id="414418at2759"/>
<reference evidence="2" key="1">
    <citation type="journal article" date="2020" name="Stud. Mycol.">
        <title>101 Dothideomycetes genomes: a test case for predicting lifestyles and emergence of pathogens.</title>
        <authorList>
            <person name="Haridas S."/>
            <person name="Albert R."/>
            <person name="Binder M."/>
            <person name="Bloem J."/>
            <person name="Labutti K."/>
            <person name="Salamov A."/>
            <person name="Andreopoulos B."/>
            <person name="Baker S."/>
            <person name="Barry K."/>
            <person name="Bills G."/>
            <person name="Bluhm B."/>
            <person name="Cannon C."/>
            <person name="Castanera R."/>
            <person name="Culley D."/>
            <person name="Daum C."/>
            <person name="Ezra D."/>
            <person name="Gonzalez J."/>
            <person name="Henrissat B."/>
            <person name="Kuo A."/>
            <person name="Liang C."/>
            <person name="Lipzen A."/>
            <person name="Lutzoni F."/>
            <person name="Magnuson J."/>
            <person name="Mondo S."/>
            <person name="Nolan M."/>
            <person name="Ohm R."/>
            <person name="Pangilinan J."/>
            <person name="Park H.-J."/>
            <person name="Ramirez L."/>
            <person name="Alfaro M."/>
            <person name="Sun H."/>
            <person name="Tritt A."/>
            <person name="Yoshinaga Y."/>
            <person name="Zwiers L.-H."/>
            <person name="Turgeon B."/>
            <person name="Goodwin S."/>
            <person name="Spatafora J."/>
            <person name="Crous P."/>
            <person name="Grigoriev I."/>
        </authorList>
    </citation>
    <scope>NUCLEOTIDE SEQUENCE</scope>
    <source>
        <strain evidence="2">CBS 125425</strain>
    </source>
</reference>
<evidence type="ECO:0008006" key="4">
    <source>
        <dbReference type="Google" id="ProtNLM"/>
    </source>
</evidence>
<proteinExistence type="predicted"/>
<feature type="transmembrane region" description="Helical" evidence="1">
    <location>
        <begin position="323"/>
        <end position="343"/>
    </location>
</feature>
<keyword evidence="1" id="KW-0812">Transmembrane</keyword>
<dbReference type="Gene3D" id="3.40.50.1240">
    <property type="entry name" value="Phosphoglycerate mutase-like"/>
    <property type="match status" value="1"/>
</dbReference>
<dbReference type="AlphaFoldDB" id="A0A9P4R024"/>